<dbReference type="Proteomes" id="UP000242146">
    <property type="component" value="Unassembled WGS sequence"/>
</dbReference>
<reference evidence="3 4" key="1">
    <citation type="submission" date="2016-07" db="EMBL/GenBank/DDBJ databases">
        <title>Pervasive Adenine N6-methylation of Active Genes in Fungi.</title>
        <authorList>
            <consortium name="DOE Joint Genome Institute"/>
            <person name="Mondo S.J."/>
            <person name="Dannebaum R.O."/>
            <person name="Kuo R.C."/>
            <person name="Labutti K."/>
            <person name="Haridas S."/>
            <person name="Kuo A."/>
            <person name="Salamov A."/>
            <person name="Ahrendt S.R."/>
            <person name="Lipzen A."/>
            <person name="Sullivan W."/>
            <person name="Andreopoulos W.B."/>
            <person name="Clum A."/>
            <person name="Lindquist E."/>
            <person name="Daum C."/>
            <person name="Ramamoorthy G.K."/>
            <person name="Gryganskyi A."/>
            <person name="Culley D."/>
            <person name="Magnuson J.K."/>
            <person name="James T.Y."/>
            <person name="O'Malley M.A."/>
            <person name="Stajich J.E."/>
            <person name="Spatafora J.W."/>
            <person name="Visel A."/>
            <person name="Grigoriev I.V."/>
        </authorList>
    </citation>
    <scope>NUCLEOTIDE SEQUENCE [LARGE SCALE GENOMIC DNA]</scope>
    <source>
        <strain evidence="3 4">NRRL 3301</strain>
    </source>
</reference>
<name>A0A1X2GFM9_9FUNG</name>
<evidence type="ECO:0000313" key="4">
    <source>
        <dbReference type="Proteomes" id="UP000242146"/>
    </source>
</evidence>
<gene>
    <name evidence="3" type="ORF">DM01DRAFT_1408045</name>
</gene>
<dbReference type="SMART" id="SM00256">
    <property type="entry name" value="FBOX"/>
    <property type="match status" value="1"/>
</dbReference>
<dbReference type="EMBL" id="MCGT01000017">
    <property type="protein sequence ID" value="ORX52710.1"/>
    <property type="molecule type" value="Genomic_DNA"/>
</dbReference>
<proteinExistence type="predicted"/>
<organism evidence="3 4">
    <name type="scientific">Hesseltinella vesiculosa</name>
    <dbReference type="NCBI Taxonomy" id="101127"/>
    <lineage>
        <taxon>Eukaryota</taxon>
        <taxon>Fungi</taxon>
        <taxon>Fungi incertae sedis</taxon>
        <taxon>Mucoromycota</taxon>
        <taxon>Mucoromycotina</taxon>
        <taxon>Mucoromycetes</taxon>
        <taxon>Mucorales</taxon>
        <taxon>Cunninghamellaceae</taxon>
        <taxon>Hesseltinella</taxon>
    </lineage>
</organism>
<dbReference type="PROSITE" id="PS50181">
    <property type="entry name" value="FBOX"/>
    <property type="match status" value="1"/>
</dbReference>
<dbReference type="CDD" id="cd09917">
    <property type="entry name" value="F-box_SF"/>
    <property type="match status" value="1"/>
</dbReference>
<keyword evidence="4" id="KW-1185">Reference proteome</keyword>
<comment type="caution">
    <text evidence="3">The sequence shown here is derived from an EMBL/GenBank/DDBJ whole genome shotgun (WGS) entry which is preliminary data.</text>
</comment>
<dbReference type="InterPro" id="IPR032675">
    <property type="entry name" value="LRR_dom_sf"/>
</dbReference>
<protein>
    <recommendedName>
        <fullName evidence="2">F-box domain-containing protein</fullName>
    </recommendedName>
</protein>
<evidence type="ECO:0000313" key="3">
    <source>
        <dbReference type="EMBL" id="ORX52710.1"/>
    </source>
</evidence>
<dbReference type="SUPFAM" id="SSF52047">
    <property type="entry name" value="RNI-like"/>
    <property type="match status" value="1"/>
</dbReference>
<feature type="domain" description="F-box" evidence="2">
    <location>
        <begin position="1"/>
        <end position="42"/>
    </location>
</feature>
<sequence>MNLPQEIVQAILQHLPLRQLLVVALVSHSWSHLALSQLYHKVHIDNTVQRTRFMNSLVKMRLIYRQAIRAILLYTDSLETEHAGLEDVLPVLAAHCPRLETLALVTLESEFSSPPVAAFWKKHTDPSPVDLPLFPFMRQIGFYLKDGALDRCKATFSRLASVMLAGYQLQCLTHLYPIATPALFAALRTLTLSGFKGDDTLDASVLIWLQQQCPRLRCLFLRDLWFSKSSMIASLPVHTSVDSLTLSRIHFRTSVGLQVFASMYPALQKLSLSVEIDHDNPPYLPQINYHENYDDWNRVAHELAEHVLNWVVSCACLKALLLMHSDSNFILASVLEKLIHMASLGTWDCRLNQLAVDGGDRLQITEPQRLFESGAMIKQLDSLHLSSSCDRMPLIDFEDFSCHRASLFPPCTIHPDTLVNLTNLCLESRASRLPKTALSWLLHLCPKLRSLVLRGFVLQPILCSSHFPDLEVARVDLTELVIDQCIATNAEHLFFLLHTSSRLSFLTLTRVDLLKSNPKPLLDIPHLQLECLRLAAVTLDGNVCSSLCLVECSGSSRKTQLVPPSDVRRGKAPDSSNTGRMLRVHCDVYLHFVENQSSNCLVRI</sequence>
<dbReference type="Gene3D" id="3.80.10.10">
    <property type="entry name" value="Ribonuclease Inhibitor"/>
    <property type="match status" value="2"/>
</dbReference>
<dbReference type="AlphaFoldDB" id="A0A1X2GFM9"/>
<dbReference type="Pfam" id="PF12937">
    <property type="entry name" value="F-box-like"/>
    <property type="match status" value="1"/>
</dbReference>
<evidence type="ECO:0000259" key="2">
    <source>
        <dbReference type="PROSITE" id="PS50181"/>
    </source>
</evidence>
<accession>A0A1X2GFM9</accession>
<evidence type="ECO:0000256" key="1">
    <source>
        <dbReference type="SAM" id="MobiDB-lite"/>
    </source>
</evidence>
<dbReference type="InterPro" id="IPR001810">
    <property type="entry name" value="F-box_dom"/>
</dbReference>
<dbReference type="SUPFAM" id="SSF81383">
    <property type="entry name" value="F-box domain"/>
    <property type="match status" value="1"/>
</dbReference>
<feature type="region of interest" description="Disordered" evidence="1">
    <location>
        <begin position="557"/>
        <end position="576"/>
    </location>
</feature>
<dbReference type="InterPro" id="IPR036047">
    <property type="entry name" value="F-box-like_dom_sf"/>
</dbReference>